<sequence length="198" mass="22230">MSRQSLDDTVLDTLFRQAHTHYGFGPEPISEATLRKLYELLKWGPTSMNCQPARYVFVVSDEGKSRLLPALSKGNRGKAHAAPVTVIIAVDTRFHEYMPYVFPSSPNARQRFIENPDKAQETAWRNATLQGAYLIVAARMLGLDVGPMSGFDHTMLDEEFFPDGRYRSNFLVNLGVGDPQSQRPRGPRLAFEDVAEVV</sequence>
<comment type="cofactor">
    <cofactor evidence="5">
        <name>FMN</name>
        <dbReference type="ChEBI" id="CHEBI:58210"/>
    </cofactor>
</comment>
<evidence type="ECO:0000313" key="8">
    <source>
        <dbReference type="Proteomes" id="UP000824248"/>
    </source>
</evidence>
<dbReference type="InterPro" id="IPR023936">
    <property type="entry name" value="RutE-like"/>
</dbReference>
<evidence type="ECO:0000313" key="7">
    <source>
        <dbReference type="EMBL" id="HIX62401.1"/>
    </source>
</evidence>
<evidence type="ECO:0000256" key="2">
    <source>
        <dbReference type="ARBA" id="ARBA00022643"/>
    </source>
</evidence>
<keyword evidence="5" id="KW-0520">NAD</keyword>
<keyword evidence="3 5" id="KW-0521">NADP</keyword>
<keyword evidence="1 5" id="KW-0285">Flavoprotein</keyword>
<gene>
    <name evidence="7" type="ORF">H9854_09240</name>
</gene>
<dbReference type="InterPro" id="IPR000415">
    <property type="entry name" value="Nitroreductase-like"/>
</dbReference>
<organism evidence="7 8">
    <name type="scientific">Candidatus Halomonas stercoripullorum</name>
    <dbReference type="NCBI Taxonomy" id="2838617"/>
    <lineage>
        <taxon>Bacteria</taxon>
        <taxon>Pseudomonadati</taxon>
        <taxon>Pseudomonadota</taxon>
        <taxon>Gammaproteobacteria</taxon>
        <taxon>Oceanospirillales</taxon>
        <taxon>Halomonadaceae</taxon>
        <taxon>Halomonas</taxon>
    </lineage>
</organism>
<name>A0A9D1WNK5_9GAMM</name>
<reference evidence="7" key="1">
    <citation type="journal article" date="2021" name="PeerJ">
        <title>Extensive microbial diversity within the chicken gut microbiome revealed by metagenomics and culture.</title>
        <authorList>
            <person name="Gilroy R."/>
            <person name="Ravi A."/>
            <person name="Getino M."/>
            <person name="Pursley I."/>
            <person name="Horton D.L."/>
            <person name="Alikhan N.F."/>
            <person name="Baker D."/>
            <person name="Gharbi K."/>
            <person name="Hall N."/>
            <person name="Watson M."/>
            <person name="Adriaenssens E.M."/>
            <person name="Foster-Nyarko E."/>
            <person name="Jarju S."/>
            <person name="Secka A."/>
            <person name="Antonio M."/>
            <person name="Oren A."/>
            <person name="Chaudhuri R.R."/>
            <person name="La Ragione R."/>
            <person name="Hildebrand F."/>
            <person name="Pallen M.J."/>
        </authorList>
    </citation>
    <scope>NUCLEOTIDE SEQUENCE</scope>
    <source>
        <strain evidence="7">1193</strain>
    </source>
</reference>
<dbReference type="AlphaFoldDB" id="A0A9D1WNK5"/>
<dbReference type="PANTHER" id="PTHR43543:SF1">
    <property type="entry name" value="MALONIC SEMIALDEHYDE REDUCTASE RUTE-RELATED"/>
    <property type="match status" value="1"/>
</dbReference>
<reference evidence="7" key="2">
    <citation type="submission" date="2021-04" db="EMBL/GenBank/DDBJ databases">
        <authorList>
            <person name="Gilroy R."/>
        </authorList>
    </citation>
    <scope>NUCLEOTIDE SEQUENCE</scope>
    <source>
        <strain evidence="7">1193</strain>
    </source>
</reference>
<dbReference type="InterPro" id="IPR029479">
    <property type="entry name" value="Nitroreductase"/>
</dbReference>
<dbReference type="Proteomes" id="UP000824248">
    <property type="component" value="Unassembled WGS sequence"/>
</dbReference>
<dbReference type="EMBL" id="DXFC01000277">
    <property type="protein sequence ID" value="HIX62401.1"/>
    <property type="molecule type" value="Genomic_DNA"/>
</dbReference>
<accession>A0A9D1WNK5</accession>
<dbReference type="PANTHER" id="PTHR43543">
    <property type="entry name" value="MALONIC SEMIALDEHYDE REDUCTASE RUTE-RELATED"/>
    <property type="match status" value="1"/>
</dbReference>
<keyword evidence="4 5" id="KW-0560">Oxidoreductase</keyword>
<comment type="caution">
    <text evidence="7">The sequence shown here is derived from an EMBL/GenBank/DDBJ whole genome shotgun (WGS) entry which is preliminary data.</text>
</comment>
<keyword evidence="2 5" id="KW-0288">FMN</keyword>
<comment type="similarity">
    <text evidence="5">Belongs to the nitroreductase family. HadB/RutE subfamily.</text>
</comment>
<dbReference type="SUPFAM" id="SSF55469">
    <property type="entry name" value="FMN-dependent nitroreductase-like"/>
    <property type="match status" value="1"/>
</dbReference>
<dbReference type="CDD" id="cd02148">
    <property type="entry name" value="RutE-like"/>
    <property type="match status" value="1"/>
</dbReference>
<dbReference type="Pfam" id="PF00881">
    <property type="entry name" value="Nitroreductase"/>
    <property type="match status" value="1"/>
</dbReference>
<dbReference type="InterPro" id="IPR050461">
    <property type="entry name" value="Nitroreductase_HadB/RutE"/>
</dbReference>
<evidence type="ECO:0000256" key="5">
    <source>
        <dbReference type="HAMAP-Rule" id="MF_01204"/>
    </source>
</evidence>
<evidence type="ECO:0000256" key="3">
    <source>
        <dbReference type="ARBA" id="ARBA00022857"/>
    </source>
</evidence>
<dbReference type="HAMAP" id="MF_01204">
    <property type="entry name" value="Oxidoreductase_RutE_HadB"/>
    <property type="match status" value="1"/>
</dbReference>
<feature type="domain" description="Nitroreductase" evidence="6">
    <location>
        <begin position="16"/>
        <end position="158"/>
    </location>
</feature>
<proteinExistence type="inferred from homology"/>
<dbReference type="GO" id="GO:0016491">
    <property type="term" value="F:oxidoreductase activity"/>
    <property type="evidence" value="ECO:0007669"/>
    <property type="project" value="UniProtKB-UniRule"/>
</dbReference>
<protein>
    <recommendedName>
        <fullName evidence="5">Putative NADH dehydrogenase/NAD(P)H nitroreductase H9854_09240</fullName>
        <ecNumber evidence="5">1.-.-.-</ecNumber>
    </recommendedName>
</protein>
<evidence type="ECO:0000256" key="1">
    <source>
        <dbReference type="ARBA" id="ARBA00022630"/>
    </source>
</evidence>
<dbReference type="NCBIfam" id="NF003768">
    <property type="entry name" value="PRK05365.1"/>
    <property type="match status" value="1"/>
</dbReference>
<dbReference type="Gene3D" id="3.40.109.10">
    <property type="entry name" value="NADH Oxidase"/>
    <property type="match status" value="1"/>
</dbReference>
<evidence type="ECO:0000259" key="6">
    <source>
        <dbReference type="Pfam" id="PF00881"/>
    </source>
</evidence>
<dbReference type="EC" id="1.-.-.-" evidence="5"/>
<evidence type="ECO:0000256" key="4">
    <source>
        <dbReference type="ARBA" id="ARBA00023002"/>
    </source>
</evidence>